<sequence>MRARRATYSAAAVLAASVVGVMGCGVAAAHDAESVSAKPVVTPLMDDEDPAGGNFGVENSPFDVAWNAVTSPFADPPAAPPVD</sequence>
<dbReference type="EMBL" id="CP108133">
    <property type="protein sequence ID" value="WTP53508.1"/>
    <property type="molecule type" value="Genomic_DNA"/>
</dbReference>
<keyword evidence="1" id="KW-0732">Signal</keyword>
<feature type="chain" id="PRO_5047314292" description="Lipoprotein" evidence="1">
    <location>
        <begin position="30"/>
        <end position="83"/>
    </location>
</feature>
<organism evidence="2 3">
    <name type="scientific">Streptomyces tauricus</name>
    <dbReference type="NCBI Taxonomy" id="68274"/>
    <lineage>
        <taxon>Bacteria</taxon>
        <taxon>Bacillati</taxon>
        <taxon>Actinomycetota</taxon>
        <taxon>Actinomycetes</taxon>
        <taxon>Kitasatosporales</taxon>
        <taxon>Streptomycetaceae</taxon>
        <taxon>Streptomyces</taxon>
        <taxon>Streptomyces aurantiacus group</taxon>
    </lineage>
</organism>
<dbReference type="RefSeq" id="WP_328939294.1">
    <property type="nucleotide sequence ID" value="NZ_CP108133.1"/>
</dbReference>
<accession>A0ABZ1JPE9</accession>
<feature type="signal peptide" evidence="1">
    <location>
        <begin position="1"/>
        <end position="29"/>
    </location>
</feature>
<proteinExistence type="predicted"/>
<dbReference type="Proteomes" id="UP001432166">
    <property type="component" value="Chromosome"/>
</dbReference>
<protein>
    <recommendedName>
        <fullName evidence="4">Lipoprotein</fullName>
    </recommendedName>
</protein>
<gene>
    <name evidence="2" type="ORF">OG288_37415</name>
</gene>
<evidence type="ECO:0008006" key="4">
    <source>
        <dbReference type="Google" id="ProtNLM"/>
    </source>
</evidence>
<name>A0ABZ1JPE9_9ACTN</name>
<evidence type="ECO:0000256" key="1">
    <source>
        <dbReference type="SAM" id="SignalP"/>
    </source>
</evidence>
<dbReference type="PROSITE" id="PS51257">
    <property type="entry name" value="PROKAR_LIPOPROTEIN"/>
    <property type="match status" value="1"/>
</dbReference>
<evidence type="ECO:0000313" key="2">
    <source>
        <dbReference type="EMBL" id="WTP53508.1"/>
    </source>
</evidence>
<reference evidence="2" key="1">
    <citation type="submission" date="2022-10" db="EMBL/GenBank/DDBJ databases">
        <title>The complete genomes of actinobacterial strains from the NBC collection.</title>
        <authorList>
            <person name="Joergensen T.S."/>
            <person name="Alvarez Arevalo M."/>
            <person name="Sterndorff E.B."/>
            <person name="Faurdal D."/>
            <person name="Vuksanovic O."/>
            <person name="Mourched A.-S."/>
            <person name="Charusanti P."/>
            <person name="Shaw S."/>
            <person name="Blin K."/>
            <person name="Weber T."/>
        </authorList>
    </citation>
    <scope>NUCLEOTIDE SEQUENCE</scope>
    <source>
        <strain evidence="2">NBC_00189</strain>
    </source>
</reference>
<keyword evidence="3" id="KW-1185">Reference proteome</keyword>
<evidence type="ECO:0000313" key="3">
    <source>
        <dbReference type="Proteomes" id="UP001432166"/>
    </source>
</evidence>